<dbReference type="EMBL" id="BFEA01000002">
    <property type="protein sequence ID" value="GBG59027.1"/>
    <property type="molecule type" value="Genomic_DNA"/>
</dbReference>
<dbReference type="SMART" id="SM00116">
    <property type="entry name" value="CBS"/>
    <property type="match status" value="3"/>
</dbReference>
<dbReference type="PANTHER" id="PTHR13780:SF101">
    <property type="entry name" value="SNF1-RELATED PROTEIN KINASE REGULATORY SUBUNIT GAMMA-LIKE PV42A"/>
    <property type="match status" value="1"/>
</dbReference>
<dbReference type="Proteomes" id="UP000265515">
    <property type="component" value="Unassembled WGS sequence"/>
</dbReference>
<dbReference type="Gramene" id="GBG59027">
    <property type="protein sequence ID" value="GBG59027"/>
    <property type="gene ID" value="CBR_g24374"/>
</dbReference>
<evidence type="ECO:0000256" key="3">
    <source>
        <dbReference type="PROSITE-ProRule" id="PRU00703"/>
    </source>
</evidence>
<dbReference type="InterPro" id="IPR050511">
    <property type="entry name" value="AMPK_gamma/SDS23_families"/>
</dbReference>
<dbReference type="InterPro" id="IPR046342">
    <property type="entry name" value="CBS_dom_sf"/>
</dbReference>
<feature type="compositionally biased region" description="Acidic residues" evidence="4">
    <location>
        <begin position="422"/>
        <end position="431"/>
    </location>
</feature>
<accession>A0A388JMK3</accession>
<evidence type="ECO:0000313" key="7">
    <source>
        <dbReference type="Proteomes" id="UP000265515"/>
    </source>
</evidence>
<dbReference type="InterPro" id="IPR000644">
    <property type="entry name" value="CBS_dom"/>
</dbReference>
<feature type="compositionally biased region" description="Polar residues" evidence="4">
    <location>
        <begin position="399"/>
        <end position="408"/>
    </location>
</feature>
<dbReference type="STRING" id="69332.A0A388JMK3"/>
<dbReference type="GO" id="GO:0005737">
    <property type="term" value="C:cytoplasm"/>
    <property type="evidence" value="ECO:0007669"/>
    <property type="project" value="TreeGrafter"/>
</dbReference>
<evidence type="ECO:0000259" key="5">
    <source>
        <dbReference type="PROSITE" id="PS51371"/>
    </source>
</evidence>
<evidence type="ECO:0000256" key="1">
    <source>
        <dbReference type="ARBA" id="ARBA00022737"/>
    </source>
</evidence>
<evidence type="ECO:0000313" key="6">
    <source>
        <dbReference type="EMBL" id="GBG59027.1"/>
    </source>
</evidence>
<sequence length="521" mass="55853">MAVASSSLFRDRLVLDLVRAKGRVIEISHTSTVREALQKMLATDILALPVYAPPGEWAGAGGSNVITSGDVLAGTPTRQYIGMINMVDIMMHLSDNRRDPDWALNAPVTAVIGQSIEGLSLWVAAPTTTVYEVMELFSRGVHRVLVPISDKPSDARMEGAMDRGTSSPTGSGRSSFSKDVQRSARHISAGGNIHDMQTVWVDQDGGKDDRRGCDSSGYSAFRFCSQTDVLRFLLQNSDELGAVMSRTIESLGLRQRSVFAVPSDMRVSEAIQCMRQASLLAVAVVAAAEDIKDPGMLVQGQGRKLVGTLSASDLRGCNADVLKALPMLTVDEFLTRMALAKTLGIARVFGLKPGQLHCTSTNEAESDALQIEGSEDGQNAEKNMEAAALHVGHVDSQQLPLKTQNIRSSDLPGTLSSRNENEGEEEDEEGEAWSSSAPACVPLDASKGHAKIADVRPSVTCLRSSTLGTVMAQALANRVHRVWVVDDDDLLEGIMSLSDMIRGVRVHVDAATVPGFTSGRL</sequence>
<dbReference type="PROSITE" id="PS51371">
    <property type="entry name" value="CBS"/>
    <property type="match status" value="1"/>
</dbReference>
<dbReference type="PANTHER" id="PTHR13780">
    <property type="entry name" value="AMP-ACTIVATED PROTEIN KINASE, GAMMA REGULATORY SUBUNIT"/>
    <property type="match status" value="1"/>
</dbReference>
<dbReference type="GO" id="GO:0005634">
    <property type="term" value="C:nucleus"/>
    <property type="evidence" value="ECO:0007669"/>
    <property type="project" value="TreeGrafter"/>
</dbReference>
<feature type="compositionally biased region" description="Low complexity" evidence="4">
    <location>
        <begin position="163"/>
        <end position="177"/>
    </location>
</feature>
<keyword evidence="1" id="KW-0677">Repeat</keyword>
<gene>
    <name evidence="6" type="ORF">CBR_g24374</name>
</gene>
<dbReference type="Gene3D" id="3.10.580.10">
    <property type="entry name" value="CBS-domain"/>
    <property type="match status" value="2"/>
</dbReference>
<dbReference type="OrthoDB" id="449052at2759"/>
<feature type="compositionally biased region" description="Basic and acidic residues" evidence="4">
    <location>
        <begin position="152"/>
        <end position="161"/>
    </location>
</feature>
<keyword evidence="2 3" id="KW-0129">CBS domain</keyword>
<feature type="domain" description="CBS" evidence="5">
    <location>
        <begin position="454"/>
        <end position="510"/>
    </location>
</feature>
<dbReference type="Pfam" id="PF00571">
    <property type="entry name" value="CBS"/>
    <property type="match status" value="1"/>
</dbReference>
<name>A0A388JMK3_CHABU</name>
<comment type="caution">
    <text evidence="6">The sequence shown here is derived from an EMBL/GenBank/DDBJ whole genome shotgun (WGS) entry which is preliminary data.</text>
</comment>
<dbReference type="AlphaFoldDB" id="A0A388JMK3"/>
<evidence type="ECO:0000256" key="2">
    <source>
        <dbReference type="ARBA" id="ARBA00023122"/>
    </source>
</evidence>
<organism evidence="6 7">
    <name type="scientific">Chara braunii</name>
    <name type="common">Braun's stonewort</name>
    <dbReference type="NCBI Taxonomy" id="69332"/>
    <lineage>
        <taxon>Eukaryota</taxon>
        <taxon>Viridiplantae</taxon>
        <taxon>Streptophyta</taxon>
        <taxon>Charophyceae</taxon>
        <taxon>Charales</taxon>
        <taxon>Characeae</taxon>
        <taxon>Chara</taxon>
    </lineage>
</organism>
<reference evidence="6 7" key="1">
    <citation type="journal article" date="2018" name="Cell">
        <title>The Chara Genome: Secondary Complexity and Implications for Plant Terrestrialization.</title>
        <authorList>
            <person name="Nishiyama T."/>
            <person name="Sakayama H."/>
            <person name="Vries J.D."/>
            <person name="Buschmann H."/>
            <person name="Saint-Marcoux D."/>
            <person name="Ullrich K.K."/>
            <person name="Haas F.B."/>
            <person name="Vanderstraeten L."/>
            <person name="Becker D."/>
            <person name="Lang D."/>
            <person name="Vosolsobe S."/>
            <person name="Rombauts S."/>
            <person name="Wilhelmsson P.K.I."/>
            <person name="Janitza P."/>
            <person name="Kern R."/>
            <person name="Heyl A."/>
            <person name="Rumpler F."/>
            <person name="Villalobos L.I.A.C."/>
            <person name="Clay J.M."/>
            <person name="Skokan R."/>
            <person name="Toyoda A."/>
            <person name="Suzuki Y."/>
            <person name="Kagoshima H."/>
            <person name="Schijlen E."/>
            <person name="Tajeshwar N."/>
            <person name="Catarino B."/>
            <person name="Hetherington A.J."/>
            <person name="Saltykova A."/>
            <person name="Bonnot C."/>
            <person name="Breuninger H."/>
            <person name="Symeonidi A."/>
            <person name="Radhakrishnan G.V."/>
            <person name="Van Nieuwerburgh F."/>
            <person name="Deforce D."/>
            <person name="Chang C."/>
            <person name="Karol K.G."/>
            <person name="Hedrich R."/>
            <person name="Ulvskov P."/>
            <person name="Glockner G."/>
            <person name="Delwiche C.F."/>
            <person name="Petrasek J."/>
            <person name="Van de Peer Y."/>
            <person name="Friml J."/>
            <person name="Beilby M."/>
            <person name="Dolan L."/>
            <person name="Kohara Y."/>
            <person name="Sugano S."/>
            <person name="Fujiyama A."/>
            <person name="Delaux P.-M."/>
            <person name="Quint M."/>
            <person name="TheiBen G."/>
            <person name="Hagemann M."/>
            <person name="Harholt J."/>
            <person name="Dunand C."/>
            <person name="Zachgo S."/>
            <person name="Langdale J."/>
            <person name="Maumus F."/>
            <person name="Straeten D.V.D."/>
            <person name="Gould S.B."/>
            <person name="Rensing S.A."/>
        </authorList>
    </citation>
    <scope>NUCLEOTIDE SEQUENCE [LARGE SCALE GENOMIC DNA]</scope>
    <source>
        <strain evidence="6 7">S276</strain>
    </source>
</reference>
<keyword evidence="7" id="KW-1185">Reference proteome</keyword>
<proteinExistence type="predicted"/>
<feature type="region of interest" description="Disordered" evidence="4">
    <location>
        <begin position="399"/>
        <end position="436"/>
    </location>
</feature>
<evidence type="ECO:0000256" key="4">
    <source>
        <dbReference type="SAM" id="MobiDB-lite"/>
    </source>
</evidence>
<feature type="region of interest" description="Disordered" evidence="4">
    <location>
        <begin position="152"/>
        <end position="181"/>
    </location>
</feature>
<protein>
    <recommendedName>
        <fullName evidence="5">CBS domain-containing protein</fullName>
    </recommendedName>
</protein>
<dbReference type="SUPFAM" id="SSF54631">
    <property type="entry name" value="CBS-domain pair"/>
    <property type="match status" value="2"/>
</dbReference>